<dbReference type="EMBL" id="BMAT01004904">
    <property type="protein sequence ID" value="GFR82716.1"/>
    <property type="molecule type" value="Genomic_DNA"/>
</dbReference>
<gene>
    <name evidence="1" type="ORF">ElyMa_002370500</name>
</gene>
<comment type="caution">
    <text evidence="1">The sequence shown here is derived from an EMBL/GenBank/DDBJ whole genome shotgun (WGS) entry which is preliminary data.</text>
</comment>
<accession>A0AAV4GDK1</accession>
<protein>
    <submittedName>
        <fullName evidence="1">Uncharacterized protein</fullName>
    </submittedName>
</protein>
<keyword evidence="2" id="KW-1185">Reference proteome</keyword>
<organism evidence="1 2">
    <name type="scientific">Elysia marginata</name>
    <dbReference type="NCBI Taxonomy" id="1093978"/>
    <lineage>
        <taxon>Eukaryota</taxon>
        <taxon>Metazoa</taxon>
        <taxon>Spiralia</taxon>
        <taxon>Lophotrochozoa</taxon>
        <taxon>Mollusca</taxon>
        <taxon>Gastropoda</taxon>
        <taxon>Heterobranchia</taxon>
        <taxon>Euthyneura</taxon>
        <taxon>Panpulmonata</taxon>
        <taxon>Sacoglossa</taxon>
        <taxon>Placobranchoidea</taxon>
        <taxon>Plakobranchidae</taxon>
        <taxon>Elysia</taxon>
    </lineage>
</organism>
<reference evidence="1 2" key="1">
    <citation type="journal article" date="2021" name="Elife">
        <title>Chloroplast acquisition without the gene transfer in kleptoplastic sea slugs, Plakobranchus ocellatus.</title>
        <authorList>
            <person name="Maeda T."/>
            <person name="Takahashi S."/>
            <person name="Yoshida T."/>
            <person name="Shimamura S."/>
            <person name="Takaki Y."/>
            <person name="Nagai Y."/>
            <person name="Toyoda A."/>
            <person name="Suzuki Y."/>
            <person name="Arimoto A."/>
            <person name="Ishii H."/>
            <person name="Satoh N."/>
            <person name="Nishiyama T."/>
            <person name="Hasebe M."/>
            <person name="Maruyama T."/>
            <person name="Minagawa J."/>
            <person name="Obokata J."/>
            <person name="Shigenobu S."/>
        </authorList>
    </citation>
    <scope>NUCLEOTIDE SEQUENCE [LARGE SCALE GENOMIC DNA]</scope>
</reference>
<dbReference type="AlphaFoldDB" id="A0AAV4GDK1"/>
<proteinExistence type="predicted"/>
<evidence type="ECO:0000313" key="1">
    <source>
        <dbReference type="EMBL" id="GFR82716.1"/>
    </source>
</evidence>
<name>A0AAV4GDK1_9GAST</name>
<dbReference type="Proteomes" id="UP000762676">
    <property type="component" value="Unassembled WGS sequence"/>
</dbReference>
<sequence length="167" mass="18595">MSATSLRSATPDHVPNKPTSKLRLLIDEGNSLDLGFNVVLTLAAALPEINFEVVSETTLGTIESVLSDCDVRSACVHHALSHYPDTRPTRLNTESLMPDNRRISCSHKFKVLGLIRSQIETQASRSLSENLTTRPQSRCKVSSLDHIIGFFGSNKVDWRFYIIDLSR</sequence>
<evidence type="ECO:0000313" key="2">
    <source>
        <dbReference type="Proteomes" id="UP000762676"/>
    </source>
</evidence>